<dbReference type="GO" id="GO:0010212">
    <property type="term" value="P:response to ionizing radiation"/>
    <property type="evidence" value="ECO:0007669"/>
    <property type="project" value="TreeGrafter"/>
</dbReference>
<dbReference type="InterPro" id="IPR051231">
    <property type="entry name" value="SOSS-B"/>
</dbReference>
<sequence>MSRKKILLTRIKDIGPHVAEKEINLKAIVMESNAKDEQPQASGEAVAASGSQSSSNNATLLVGDETGCISLVIPQYFAQHIRVGDIIHFYQVQVVMKKSRIYLWSASGKLERVGEFTMLFKEAYNVSNLSWTKDPNNDDIWVPNRHPIKRAKSLVRAS</sequence>
<dbReference type="Gene3D" id="2.40.50.140">
    <property type="entry name" value="Nucleic acid-binding proteins"/>
    <property type="match status" value="1"/>
</dbReference>
<dbReference type="GO" id="GO:0003677">
    <property type="term" value="F:DNA binding"/>
    <property type="evidence" value="ECO:0007669"/>
    <property type="project" value="UniProtKB-KW"/>
</dbReference>
<proteinExistence type="predicted"/>
<dbReference type="GO" id="GO:0000724">
    <property type="term" value="P:double-strand break repair via homologous recombination"/>
    <property type="evidence" value="ECO:0007669"/>
    <property type="project" value="TreeGrafter"/>
</dbReference>
<evidence type="ECO:0000313" key="3">
    <source>
        <dbReference type="Proteomes" id="UP000053237"/>
    </source>
</evidence>
<accession>A0A024GGN7</accession>
<reference evidence="2 3" key="1">
    <citation type="submission" date="2012-05" db="EMBL/GenBank/DDBJ databases">
        <title>Recombination and specialization in a pathogen metapopulation.</title>
        <authorList>
            <person name="Gardiner A."/>
            <person name="Kemen E."/>
            <person name="Schultz-Larsen T."/>
            <person name="MacLean D."/>
            <person name="Van Oosterhout C."/>
            <person name="Jones J.D.G."/>
        </authorList>
    </citation>
    <scope>NUCLEOTIDE SEQUENCE [LARGE SCALE GENOMIC DNA]</scope>
    <source>
        <strain evidence="2 3">Ac Nc2</strain>
    </source>
</reference>
<keyword evidence="3" id="KW-1185">Reference proteome</keyword>
<protein>
    <submittedName>
        <fullName evidence="2">Uncharacterized protein</fullName>
    </submittedName>
</protein>
<dbReference type="SUPFAM" id="SSF50249">
    <property type="entry name" value="Nucleic acid-binding proteins"/>
    <property type="match status" value="1"/>
</dbReference>
<dbReference type="EMBL" id="CAIX01000100">
    <property type="protein sequence ID" value="CCI45500.1"/>
    <property type="molecule type" value="Genomic_DNA"/>
</dbReference>
<organism evidence="2 3">
    <name type="scientific">Albugo candida</name>
    <dbReference type="NCBI Taxonomy" id="65357"/>
    <lineage>
        <taxon>Eukaryota</taxon>
        <taxon>Sar</taxon>
        <taxon>Stramenopiles</taxon>
        <taxon>Oomycota</taxon>
        <taxon>Peronosporomycetes</taxon>
        <taxon>Albuginales</taxon>
        <taxon>Albuginaceae</taxon>
        <taxon>Albugo</taxon>
    </lineage>
</organism>
<dbReference type="InterPro" id="IPR012340">
    <property type="entry name" value="NA-bd_OB-fold"/>
</dbReference>
<dbReference type="PANTHER" id="PTHR13356:SF0">
    <property type="entry name" value="SOSS COMPLEX SUBUNIT B HOMOLOG"/>
    <property type="match status" value="1"/>
</dbReference>
<evidence type="ECO:0000313" key="2">
    <source>
        <dbReference type="EMBL" id="CCI45500.1"/>
    </source>
</evidence>
<keyword evidence="1" id="KW-0238">DNA-binding</keyword>
<dbReference type="STRING" id="65357.A0A024GGN7"/>
<dbReference type="InParanoid" id="A0A024GGN7"/>
<name>A0A024GGN7_9STRA</name>
<evidence type="ECO:0000256" key="1">
    <source>
        <dbReference type="ARBA" id="ARBA00023125"/>
    </source>
</evidence>
<comment type="caution">
    <text evidence="2">The sequence shown here is derived from an EMBL/GenBank/DDBJ whole genome shotgun (WGS) entry which is preliminary data.</text>
</comment>
<gene>
    <name evidence="2" type="ORF">BN9_063970</name>
</gene>
<dbReference type="Proteomes" id="UP000053237">
    <property type="component" value="Unassembled WGS sequence"/>
</dbReference>
<dbReference type="OrthoDB" id="295715at2759"/>
<dbReference type="PANTHER" id="PTHR13356">
    <property type="entry name" value="OB FOLD NUCLEIC ACID BINDING PROTEIN-RELATED"/>
    <property type="match status" value="1"/>
</dbReference>
<dbReference type="AlphaFoldDB" id="A0A024GGN7"/>